<dbReference type="RefSeq" id="XP_009541411.1">
    <property type="nucleotide sequence ID" value="XM_009543116.1"/>
</dbReference>
<evidence type="ECO:0000256" key="4">
    <source>
        <dbReference type="ARBA" id="ARBA00048707"/>
    </source>
</evidence>
<gene>
    <name evidence="5" type="ORF">HETIRDRAFT_308236</name>
</gene>
<dbReference type="FunFam" id="3.40.1490.10:FF:000002">
    <property type="entry name" value="Peptidyl-tRNA hydrolase 2, mitochondrial"/>
    <property type="match status" value="1"/>
</dbReference>
<proteinExistence type="inferred from homology"/>
<reference evidence="5 6" key="1">
    <citation type="journal article" date="2012" name="New Phytol.">
        <title>Insight into trade-off between wood decay and parasitism from the genome of a fungal forest pathogen.</title>
        <authorList>
            <person name="Olson A."/>
            <person name="Aerts A."/>
            <person name="Asiegbu F."/>
            <person name="Belbahri L."/>
            <person name="Bouzid O."/>
            <person name="Broberg A."/>
            <person name="Canback B."/>
            <person name="Coutinho P.M."/>
            <person name="Cullen D."/>
            <person name="Dalman K."/>
            <person name="Deflorio G."/>
            <person name="van Diepen L.T."/>
            <person name="Dunand C."/>
            <person name="Duplessis S."/>
            <person name="Durling M."/>
            <person name="Gonthier P."/>
            <person name="Grimwood J."/>
            <person name="Fossdal C.G."/>
            <person name="Hansson D."/>
            <person name="Henrissat B."/>
            <person name="Hietala A."/>
            <person name="Himmelstrand K."/>
            <person name="Hoffmeister D."/>
            <person name="Hogberg N."/>
            <person name="James T.Y."/>
            <person name="Karlsson M."/>
            <person name="Kohler A."/>
            <person name="Kues U."/>
            <person name="Lee Y.H."/>
            <person name="Lin Y.C."/>
            <person name="Lind M."/>
            <person name="Lindquist E."/>
            <person name="Lombard V."/>
            <person name="Lucas S."/>
            <person name="Lunden K."/>
            <person name="Morin E."/>
            <person name="Murat C."/>
            <person name="Park J."/>
            <person name="Raffaello T."/>
            <person name="Rouze P."/>
            <person name="Salamov A."/>
            <person name="Schmutz J."/>
            <person name="Solheim H."/>
            <person name="Stahlberg J."/>
            <person name="Velez H."/>
            <person name="de Vries R.P."/>
            <person name="Wiebenga A."/>
            <person name="Woodward S."/>
            <person name="Yakovlev I."/>
            <person name="Garbelotto M."/>
            <person name="Martin F."/>
            <person name="Grigoriev I.V."/>
            <person name="Stenlid J."/>
        </authorList>
    </citation>
    <scope>NUCLEOTIDE SEQUENCE [LARGE SCALE GENOMIC DNA]</scope>
    <source>
        <strain evidence="5 6">TC 32-1</strain>
    </source>
</reference>
<dbReference type="EC" id="3.1.1.29" evidence="1"/>
<dbReference type="OrthoDB" id="1733656at2759"/>
<dbReference type="eggNOG" id="KOG3282">
    <property type="taxonomic scope" value="Eukaryota"/>
</dbReference>
<comment type="similarity">
    <text evidence="3">Belongs to the PTH2 family.</text>
</comment>
<feature type="non-terminal residue" evidence="5">
    <location>
        <position position="1"/>
    </location>
</feature>
<dbReference type="AlphaFoldDB" id="W4KP87"/>
<dbReference type="Gene3D" id="3.40.1490.10">
    <property type="entry name" value="Bit1"/>
    <property type="match status" value="1"/>
</dbReference>
<dbReference type="GO" id="GO:0004045">
    <property type="term" value="F:peptidyl-tRNA hydrolase activity"/>
    <property type="evidence" value="ECO:0007669"/>
    <property type="project" value="UniProtKB-EC"/>
</dbReference>
<evidence type="ECO:0000313" key="5">
    <source>
        <dbReference type="EMBL" id="ETW87519.1"/>
    </source>
</evidence>
<dbReference type="GeneID" id="20669562"/>
<accession>W4KP87</accession>
<dbReference type="InParanoid" id="W4KP87"/>
<sequence length="92" mass="10023">HATLACYKSLSKFNPALVRHWEWTGQTKVALRCSNEAELDSLQRQAKSLNLPAQSIRDAGRTQIATGSKTVLGIGPGPARLINQVTGKLRLL</sequence>
<dbReference type="HOGENOM" id="CLU_073661_2_3_1"/>
<dbReference type="PANTHER" id="PTHR12649:SF11">
    <property type="entry name" value="PEPTIDYL-TRNA HYDROLASE 2, MITOCHONDRIAL"/>
    <property type="match status" value="1"/>
</dbReference>
<organism evidence="5 6">
    <name type="scientific">Heterobasidion irregulare (strain TC 32-1)</name>
    <dbReference type="NCBI Taxonomy" id="747525"/>
    <lineage>
        <taxon>Eukaryota</taxon>
        <taxon>Fungi</taxon>
        <taxon>Dikarya</taxon>
        <taxon>Basidiomycota</taxon>
        <taxon>Agaricomycotina</taxon>
        <taxon>Agaricomycetes</taxon>
        <taxon>Russulales</taxon>
        <taxon>Bondarzewiaceae</taxon>
        <taxon>Heterobasidion</taxon>
        <taxon>Heterobasidion annosum species complex</taxon>
    </lineage>
</organism>
<dbReference type="Proteomes" id="UP000030671">
    <property type="component" value="Unassembled WGS sequence"/>
</dbReference>
<dbReference type="SUPFAM" id="SSF102462">
    <property type="entry name" value="Peptidyl-tRNA hydrolase II"/>
    <property type="match status" value="1"/>
</dbReference>
<comment type="catalytic activity">
    <reaction evidence="4">
        <text>an N-acyl-L-alpha-aminoacyl-tRNA + H2O = an N-acyl-L-amino acid + a tRNA + H(+)</text>
        <dbReference type="Rhea" id="RHEA:54448"/>
        <dbReference type="Rhea" id="RHEA-COMP:10123"/>
        <dbReference type="Rhea" id="RHEA-COMP:13883"/>
        <dbReference type="ChEBI" id="CHEBI:15377"/>
        <dbReference type="ChEBI" id="CHEBI:15378"/>
        <dbReference type="ChEBI" id="CHEBI:59874"/>
        <dbReference type="ChEBI" id="CHEBI:78442"/>
        <dbReference type="ChEBI" id="CHEBI:138191"/>
        <dbReference type="EC" id="3.1.1.29"/>
    </reaction>
</comment>
<keyword evidence="2" id="KW-0378">Hydrolase</keyword>
<dbReference type="NCBIfam" id="TIGR00283">
    <property type="entry name" value="arch_pth2"/>
    <property type="match status" value="1"/>
</dbReference>
<dbReference type="InterPro" id="IPR002833">
    <property type="entry name" value="PTH2"/>
</dbReference>
<evidence type="ECO:0000256" key="1">
    <source>
        <dbReference type="ARBA" id="ARBA00013260"/>
    </source>
</evidence>
<keyword evidence="6" id="KW-1185">Reference proteome</keyword>
<dbReference type="EMBL" id="KI925454">
    <property type="protein sequence ID" value="ETW87519.1"/>
    <property type="molecule type" value="Genomic_DNA"/>
</dbReference>
<evidence type="ECO:0000256" key="2">
    <source>
        <dbReference type="ARBA" id="ARBA00022801"/>
    </source>
</evidence>
<evidence type="ECO:0000313" key="6">
    <source>
        <dbReference type="Proteomes" id="UP000030671"/>
    </source>
</evidence>
<dbReference type="KEGG" id="hir:HETIRDRAFT_308236"/>
<dbReference type="STRING" id="747525.W4KP87"/>
<dbReference type="GO" id="GO:0005829">
    <property type="term" value="C:cytosol"/>
    <property type="evidence" value="ECO:0007669"/>
    <property type="project" value="TreeGrafter"/>
</dbReference>
<protein>
    <recommendedName>
        <fullName evidence="1">peptidyl-tRNA hydrolase</fullName>
        <ecNumber evidence="1">3.1.1.29</ecNumber>
    </recommendedName>
</protein>
<name>W4KP87_HETIT</name>
<dbReference type="InterPro" id="IPR023476">
    <property type="entry name" value="Pep_tRNA_hydro_II_dom_sf"/>
</dbReference>
<evidence type="ECO:0000256" key="3">
    <source>
        <dbReference type="ARBA" id="ARBA00038050"/>
    </source>
</evidence>
<dbReference type="PANTHER" id="PTHR12649">
    <property type="entry name" value="PEPTIDYL-TRNA HYDROLASE 2"/>
    <property type="match status" value="1"/>
</dbReference>
<dbReference type="Pfam" id="PF01981">
    <property type="entry name" value="PTH2"/>
    <property type="match status" value="1"/>
</dbReference>